<feature type="non-terminal residue" evidence="6">
    <location>
        <position position="1"/>
    </location>
</feature>
<dbReference type="InterPro" id="IPR013106">
    <property type="entry name" value="Ig_V-set"/>
</dbReference>
<keyword evidence="2" id="KW-1064">Adaptive immunity</keyword>
<evidence type="ECO:0000256" key="2">
    <source>
        <dbReference type="ARBA" id="ARBA00023130"/>
    </source>
</evidence>
<dbReference type="GO" id="GO:0002250">
    <property type="term" value="P:adaptive immune response"/>
    <property type="evidence" value="ECO:0007669"/>
    <property type="project" value="UniProtKB-KW"/>
</dbReference>
<keyword evidence="7" id="KW-1185">Reference proteome</keyword>
<feature type="non-terminal residue" evidence="6">
    <location>
        <position position="113"/>
    </location>
</feature>
<comment type="caution">
    <text evidence="6">The sequence shown here is derived from an EMBL/GenBank/DDBJ whole genome shotgun (WGS) entry which is preliminary data.</text>
</comment>
<proteinExistence type="predicted"/>
<protein>
    <submittedName>
        <fullName evidence="6">HVD34 protein</fullName>
    </submittedName>
</protein>
<feature type="domain" description="Ig-like" evidence="5">
    <location>
        <begin position="7"/>
        <end position="113"/>
    </location>
</feature>
<dbReference type="SUPFAM" id="SSF48726">
    <property type="entry name" value="Immunoglobulin"/>
    <property type="match status" value="1"/>
</dbReference>
<gene>
    <name evidence="6" type="ORF">ALOBEC_R10082</name>
</gene>
<evidence type="ECO:0000256" key="3">
    <source>
        <dbReference type="ARBA" id="ARBA00043265"/>
    </source>
</evidence>
<feature type="compositionally biased region" description="Polar residues" evidence="4">
    <location>
        <begin position="9"/>
        <end position="23"/>
    </location>
</feature>
<evidence type="ECO:0000256" key="1">
    <source>
        <dbReference type="ARBA" id="ARBA00022859"/>
    </source>
</evidence>
<evidence type="ECO:0000313" key="7">
    <source>
        <dbReference type="Proteomes" id="UP000541332"/>
    </source>
</evidence>
<sequence>ACSAVSPGVTDSLSQVQTETSGPTAGKVSEALMLTCHISIVPVTDSTYTWDWIRQTPERHLQHVVLKFPFTVLQHIVSSFQTQVTSSAEPYRNQLSLEVLWPSAADTATYFCS</sequence>
<dbReference type="OrthoDB" id="8694217at2759"/>
<evidence type="ECO:0000313" key="6">
    <source>
        <dbReference type="EMBL" id="NXW93858.1"/>
    </source>
</evidence>
<feature type="region of interest" description="Disordered" evidence="4">
    <location>
        <begin position="1"/>
        <end position="23"/>
    </location>
</feature>
<keyword evidence="1" id="KW-0391">Immunity</keyword>
<dbReference type="PANTHER" id="PTHR23266">
    <property type="entry name" value="IMMUNOGLOBULIN HEAVY CHAIN"/>
    <property type="match status" value="1"/>
</dbReference>
<dbReference type="PROSITE" id="PS50835">
    <property type="entry name" value="IG_LIKE"/>
    <property type="match status" value="1"/>
</dbReference>
<dbReference type="InterPro" id="IPR036179">
    <property type="entry name" value="Ig-like_dom_sf"/>
</dbReference>
<dbReference type="Pfam" id="PF07686">
    <property type="entry name" value="V-set"/>
    <property type="match status" value="1"/>
</dbReference>
<dbReference type="GO" id="GO:0005576">
    <property type="term" value="C:extracellular region"/>
    <property type="evidence" value="ECO:0007669"/>
    <property type="project" value="UniProtKB-ARBA"/>
</dbReference>
<organism evidence="6 7">
    <name type="scientific">Pampusana beccarii</name>
    <name type="common">Western bronze ground-dove</name>
    <dbReference type="NCBI Taxonomy" id="2953425"/>
    <lineage>
        <taxon>Eukaryota</taxon>
        <taxon>Metazoa</taxon>
        <taxon>Chordata</taxon>
        <taxon>Craniata</taxon>
        <taxon>Vertebrata</taxon>
        <taxon>Euteleostomi</taxon>
        <taxon>Archelosauria</taxon>
        <taxon>Archosauria</taxon>
        <taxon>Dinosauria</taxon>
        <taxon>Saurischia</taxon>
        <taxon>Theropoda</taxon>
        <taxon>Coelurosauria</taxon>
        <taxon>Aves</taxon>
        <taxon>Neognathae</taxon>
        <taxon>Neoaves</taxon>
        <taxon>Columbimorphae</taxon>
        <taxon>Columbiformes</taxon>
        <taxon>Columbidae</taxon>
        <taxon>Pampusana</taxon>
    </lineage>
</organism>
<dbReference type="Gene3D" id="2.60.40.10">
    <property type="entry name" value="Immunoglobulins"/>
    <property type="match status" value="1"/>
</dbReference>
<dbReference type="Proteomes" id="UP000541332">
    <property type="component" value="Unassembled WGS sequence"/>
</dbReference>
<dbReference type="AlphaFoldDB" id="A0A7L4G402"/>
<dbReference type="InterPro" id="IPR007110">
    <property type="entry name" value="Ig-like_dom"/>
</dbReference>
<dbReference type="InterPro" id="IPR013783">
    <property type="entry name" value="Ig-like_fold"/>
</dbReference>
<accession>A0A7L4G402</accession>
<dbReference type="InterPro" id="IPR050199">
    <property type="entry name" value="IgHV"/>
</dbReference>
<evidence type="ECO:0000259" key="5">
    <source>
        <dbReference type="PROSITE" id="PS50835"/>
    </source>
</evidence>
<evidence type="ECO:0000256" key="4">
    <source>
        <dbReference type="SAM" id="MobiDB-lite"/>
    </source>
</evidence>
<reference evidence="6 7" key="1">
    <citation type="submission" date="2020-02" db="EMBL/GenBank/DDBJ databases">
        <title>Bird 10,000 Genomes (B10K) Project - Family phase.</title>
        <authorList>
            <person name="Zhang G."/>
        </authorList>
    </citation>
    <scope>NUCLEOTIDE SEQUENCE [LARGE SCALE GENOMIC DNA]</scope>
    <source>
        <strain evidence="6">B10K-DU-006-06</strain>
    </source>
</reference>
<dbReference type="EMBL" id="VWYH01009795">
    <property type="protein sequence ID" value="NXW93858.1"/>
    <property type="molecule type" value="Genomic_DNA"/>
</dbReference>
<dbReference type="GO" id="GO:0019814">
    <property type="term" value="C:immunoglobulin complex"/>
    <property type="evidence" value="ECO:0007669"/>
    <property type="project" value="UniProtKB-KW"/>
</dbReference>
<name>A0A7L4G402_9COLU</name>
<keyword evidence="3" id="KW-1280">Immunoglobulin</keyword>